<evidence type="ECO:0000256" key="1">
    <source>
        <dbReference type="ARBA" id="ARBA00004651"/>
    </source>
</evidence>
<evidence type="ECO:0000256" key="6">
    <source>
        <dbReference type="ARBA" id="ARBA00022519"/>
    </source>
</evidence>
<keyword evidence="15" id="KW-0133">Cell shape</keyword>
<evidence type="ECO:0000256" key="5">
    <source>
        <dbReference type="ARBA" id="ARBA00022475"/>
    </source>
</evidence>
<comment type="similarity">
    <text evidence="2 15">Belongs to the UppP family.</text>
</comment>
<keyword evidence="9 15" id="KW-1133">Transmembrane helix</keyword>
<keyword evidence="15" id="KW-0573">Peptidoglycan synthesis</keyword>
<keyword evidence="7 15" id="KW-0812">Transmembrane</keyword>
<evidence type="ECO:0000256" key="13">
    <source>
        <dbReference type="ARBA" id="ARBA00032932"/>
    </source>
</evidence>
<evidence type="ECO:0000256" key="3">
    <source>
        <dbReference type="ARBA" id="ARBA00012374"/>
    </source>
</evidence>
<evidence type="ECO:0000313" key="16">
    <source>
        <dbReference type="EMBL" id="HGU39588.1"/>
    </source>
</evidence>
<dbReference type="HAMAP" id="MF_01006">
    <property type="entry name" value="Undec_diphosphatase"/>
    <property type="match status" value="1"/>
</dbReference>
<evidence type="ECO:0000256" key="11">
    <source>
        <dbReference type="ARBA" id="ARBA00023251"/>
    </source>
</evidence>
<proteinExistence type="inferred from homology"/>
<name>A0A7C4CFV3_9BACT</name>
<dbReference type="GO" id="GO:0005886">
    <property type="term" value="C:plasma membrane"/>
    <property type="evidence" value="ECO:0007669"/>
    <property type="project" value="UniProtKB-SubCell"/>
</dbReference>
<keyword evidence="10 15" id="KW-0472">Membrane</keyword>
<dbReference type="InterPro" id="IPR003824">
    <property type="entry name" value="UppP"/>
</dbReference>
<comment type="catalytic activity">
    <reaction evidence="14 15">
        <text>di-trans,octa-cis-undecaprenyl diphosphate + H2O = di-trans,octa-cis-undecaprenyl phosphate + phosphate + H(+)</text>
        <dbReference type="Rhea" id="RHEA:28094"/>
        <dbReference type="ChEBI" id="CHEBI:15377"/>
        <dbReference type="ChEBI" id="CHEBI:15378"/>
        <dbReference type="ChEBI" id="CHEBI:43474"/>
        <dbReference type="ChEBI" id="CHEBI:58405"/>
        <dbReference type="ChEBI" id="CHEBI:60392"/>
        <dbReference type="EC" id="3.6.1.27"/>
    </reaction>
</comment>
<keyword evidence="5 15" id="KW-1003">Cell membrane</keyword>
<dbReference type="GO" id="GO:0009252">
    <property type="term" value="P:peptidoglycan biosynthetic process"/>
    <property type="evidence" value="ECO:0007669"/>
    <property type="project" value="UniProtKB-KW"/>
</dbReference>
<evidence type="ECO:0000256" key="7">
    <source>
        <dbReference type="ARBA" id="ARBA00022692"/>
    </source>
</evidence>
<dbReference type="Pfam" id="PF02673">
    <property type="entry name" value="BacA"/>
    <property type="match status" value="1"/>
</dbReference>
<feature type="transmembrane region" description="Helical" evidence="15">
    <location>
        <begin position="204"/>
        <end position="224"/>
    </location>
</feature>
<comment type="subcellular location">
    <subcellularLocation>
        <location evidence="1 15">Cell membrane</location>
        <topology evidence="1 15">Multi-pass membrane protein</topology>
    </subcellularLocation>
</comment>
<evidence type="ECO:0000256" key="15">
    <source>
        <dbReference type="HAMAP-Rule" id="MF_01006"/>
    </source>
</evidence>
<dbReference type="GO" id="GO:0008360">
    <property type="term" value="P:regulation of cell shape"/>
    <property type="evidence" value="ECO:0007669"/>
    <property type="project" value="UniProtKB-KW"/>
</dbReference>
<evidence type="ECO:0000256" key="2">
    <source>
        <dbReference type="ARBA" id="ARBA00010621"/>
    </source>
</evidence>
<dbReference type="EC" id="3.6.1.27" evidence="3 15"/>
<dbReference type="GO" id="GO:0071555">
    <property type="term" value="P:cell wall organization"/>
    <property type="evidence" value="ECO:0007669"/>
    <property type="project" value="UniProtKB-KW"/>
</dbReference>
<protein>
    <recommendedName>
        <fullName evidence="4 15">Undecaprenyl-diphosphatase</fullName>
        <ecNumber evidence="3 15">3.6.1.27</ecNumber>
    </recommendedName>
    <alternativeName>
        <fullName evidence="13 15">Bacitracin resistance protein</fullName>
    </alternativeName>
    <alternativeName>
        <fullName evidence="12 15">Undecaprenyl pyrophosphate phosphatase</fullName>
    </alternativeName>
</protein>
<evidence type="ECO:0000256" key="9">
    <source>
        <dbReference type="ARBA" id="ARBA00022989"/>
    </source>
</evidence>
<feature type="transmembrane region" description="Helical" evidence="15">
    <location>
        <begin position="100"/>
        <end position="121"/>
    </location>
</feature>
<comment type="function">
    <text evidence="15">Catalyzes the dephosphorylation of undecaprenyl diphosphate (UPP). Confers resistance to bacitracin.</text>
</comment>
<evidence type="ECO:0000256" key="12">
    <source>
        <dbReference type="ARBA" id="ARBA00032707"/>
    </source>
</evidence>
<comment type="caution">
    <text evidence="16">The sequence shown here is derived from an EMBL/GenBank/DDBJ whole genome shotgun (WGS) entry which is preliminary data.</text>
</comment>
<gene>
    <name evidence="15" type="primary">uppP</name>
    <name evidence="16" type="ORF">ENT77_00050</name>
</gene>
<sequence length="248" mass="27301">MKELILGFVQGATEFLPISSSGHLALFSRLMSLPSNLTFFAFLHLATFLAVFVLLWHDISSILIGLVRMDKNYWILASKIIVSSVPAGVVGLLFEEKVESVILSQKLVGIFFLLTAIALWASDRFAGQKTMMSISYKDAFIIGLFQAFAILPGISRSGFTLIGALLIGMTRIEAFKYSFLMSLPVTLAAGLLKLPEIHITGITMLSFGGALFSGFLSLIVLRYLTISAHLKYFSFYLIIPAILSFLVR</sequence>
<dbReference type="EMBL" id="DSZY01000002">
    <property type="protein sequence ID" value="HGU39588.1"/>
    <property type="molecule type" value="Genomic_DNA"/>
</dbReference>
<organism evidence="16">
    <name type="scientific">Fervidobacterium thailandense</name>
    <dbReference type="NCBI Taxonomy" id="1008305"/>
    <lineage>
        <taxon>Bacteria</taxon>
        <taxon>Thermotogati</taxon>
        <taxon>Thermotogota</taxon>
        <taxon>Thermotogae</taxon>
        <taxon>Thermotogales</taxon>
        <taxon>Fervidobacteriaceae</taxon>
        <taxon>Fervidobacterium</taxon>
    </lineage>
</organism>
<reference evidence="16" key="1">
    <citation type="journal article" date="2020" name="mSystems">
        <title>Genome- and Community-Level Interaction Insights into Carbon Utilization and Element Cycling Functions of Hydrothermarchaeota in Hydrothermal Sediment.</title>
        <authorList>
            <person name="Zhou Z."/>
            <person name="Liu Y."/>
            <person name="Xu W."/>
            <person name="Pan J."/>
            <person name="Luo Z.H."/>
            <person name="Li M."/>
        </authorList>
    </citation>
    <scope>NUCLEOTIDE SEQUENCE [LARGE SCALE GENOMIC DNA]</scope>
    <source>
        <strain evidence="16">SpSt-609</strain>
    </source>
</reference>
<evidence type="ECO:0000256" key="10">
    <source>
        <dbReference type="ARBA" id="ARBA00023136"/>
    </source>
</evidence>
<comment type="miscellaneous">
    <text evidence="15">Bacitracin is thought to be involved in the inhibition of peptidoglycan synthesis by sequestering undecaprenyl diphosphate, thereby reducing the pool of lipid carrier available.</text>
</comment>
<dbReference type="GO" id="GO:0050380">
    <property type="term" value="F:undecaprenyl-diphosphatase activity"/>
    <property type="evidence" value="ECO:0007669"/>
    <property type="project" value="UniProtKB-UniRule"/>
</dbReference>
<keyword evidence="8 15" id="KW-0378">Hydrolase</keyword>
<dbReference type="PANTHER" id="PTHR30622">
    <property type="entry name" value="UNDECAPRENYL-DIPHOSPHATASE"/>
    <property type="match status" value="1"/>
</dbReference>
<evidence type="ECO:0000256" key="4">
    <source>
        <dbReference type="ARBA" id="ARBA00021581"/>
    </source>
</evidence>
<dbReference type="GO" id="GO:0046677">
    <property type="term" value="P:response to antibiotic"/>
    <property type="evidence" value="ECO:0007669"/>
    <property type="project" value="UniProtKB-UniRule"/>
</dbReference>
<dbReference type="PANTHER" id="PTHR30622:SF4">
    <property type="entry name" value="UNDECAPRENYL-DIPHOSPHATASE"/>
    <property type="match status" value="1"/>
</dbReference>
<feature type="transmembrane region" description="Helical" evidence="15">
    <location>
        <begin position="142"/>
        <end position="168"/>
    </location>
</feature>
<evidence type="ECO:0000256" key="8">
    <source>
        <dbReference type="ARBA" id="ARBA00022801"/>
    </source>
</evidence>
<feature type="transmembrane region" description="Helical" evidence="15">
    <location>
        <begin position="76"/>
        <end position="94"/>
    </location>
</feature>
<feature type="transmembrane region" description="Helical" evidence="15">
    <location>
        <begin position="230"/>
        <end position="247"/>
    </location>
</feature>
<keyword evidence="11 15" id="KW-0046">Antibiotic resistance</keyword>
<keyword evidence="15" id="KW-0961">Cell wall biogenesis/degradation</keyword>
<dbReference type="AlphaFoldDB" id="A0A7C4CFV3"/>
<evidence type="ECO:0000256" key="14">
    <source>
        <dbReference type="ARBA" id="ARBA00047594"/>
    </source>
</evidence>
<feature type="transmembrane region" description="Helical" evidence="15">
    <location>
        <begin position="37"/>
        <end position="56"/>
    </location>
</feature>
<accession>A0A7C4CFV3</accession>
<keyword evidence="6" id="KW-0997">Cell inner membrane</keyword>